<evidence type="ECO:0000259" key="1">
    <source>
        <dbReference type="PROSITE" id="PS50181"/>
    </source>
</evidence>
<name>A0A2G5UX82_9PELO</name>
<sequence length="351" mass="41293">MKLLKYPRLVQNLILHYTVCSELVLLSLLSKKMKKLVKSSQMPKFKYITSIVYDSCESDLPLVYIDYRPYAILKFSEHEEAENVKFQLNISGRMIDFGLSDKHYCPVALFHPSERESVMESFHNHFLDFFGTSVNYQWRTYNYKIPIPRLQNLSVCIRMDIPQEFEDMKNVDNFFSSCPVLKSIDLYFWAFESLSPESESIVYQVESIKINQFDRTVPAVLRNFQGRQAFMMCFLCEPLELIEFVNRWKSGEAFQNLEYLKIIPLHQEIPRDFFMTAIGARHIDGTRKPPTHTVPRVYVEYAHRSNTDPITSHSYVVRKSDNRVASVSIEDRTLSFGVWDKTEEEFLRMAD</sequence>
<evidence type="ECO:0000313" key="2">
    <source>
        <dbReference type="EMBL" id="PIC44162.1"/>
    </source>
</evidence>
<dbReference type="PANTHER" id="PTHR21503:SF8">
    <property type="entry name" value="F-BOX ASSOCIATED DOMAIN-CONTAINING PROTEIN-RELATED"/>
    <property type="match status" value="1"/>
</dbReference>
<dbReference type="PANTHER" id="PTHR21503">
    <property type="entry name" value="F-BOX-CONTAINING HYPOTHETICAL PROTEIN C.ELEGANS"/>
    <property type="match status" value="1"/>
</dbReference>
<reference evidence="3" key="1">
    <citation type="submission" date="2017-10" db="EMBL/GenBank/DDBJ databases">
        <title>Rapid genome shrinkage in a self-fertile nematode reveals novel sperm competition proteins.</title>
        <authorList>
            <person name="Yin D."/>
            <person name="Schwarz E.M."/>
            <person name="Thomas C.G."/>
            <person name="Felde R.L."/>
            <person name="Korf I.F."/>
            <person name="Cutter A.D."/>
            <person name="Schartner C.M."/>
            <person name="Ralston E.J."/>
            <person name="Meyer B.J."/>
            <person name="Haag E.S."/>
        </authorList>
    </citation>
    <scope>NUCLEOTIDE SEQUENCE [LARGE SCALE GENOMIC DNA]</scope>
    <source>
        <strain evidence="3">JU1422</strain>
    </source>
</reference>
<proteinExistence type="predicted"/>
<dbReference type="Proteomes" id="UP000230233">
    <property type="component" value="Chromosome II"/>
</dbReference>
<comment type="caution">
    <text evidence="2">The sequence shown here is derived from an EMBL/GenBank/DDBJ whole genome shotgun (WGS) entry which is preliminary data.</text>
</comment>
<gene>
    <name evidence="2" type="primary">Cnig_chr_II.g4626</name>
    <name evidence="2" type="ORF">B9Z55_004626</name>
</gene>
<dbReference type="EMBL" id="PDUG01000002">
    <property type="protein sequence ID" value="PIC44162.1"/>
    <property type="molecule type" value="Genomic_DNA"/>
</dbReference>
<dbReference type="InterPro" id="IPR001810">
    <property type="entry name" value="F-box_dom"/>
</dbReference>
<protein>
    <recommendedName>
        <fullName evidence="1">F-box domain-containing protein</fullName>
    </recommendedName>
</protein>
<feature type="domain" description="F-box" evidence="1">
    <location>
        <begin position="1"/>
        <end position="48"/>
    </location>
</feature>
<dbReference type="AlphaFoldDB" id="A0A2G5UX82"/>
<keyword evidence="3" id="KW-1185">Reference proteome</keyword>
<organism evidence="2 3">
    <name type="scientific">Caenorhabditis nigoni</name>
    <dbReference type="NCBI Taxonomy" id="1611254"/>
    <lineage>
        <taxon>Eukaryota</taxon>
        <taxon>Metazoa</taxon>
        <taxon>Ecdysozoa</taxon>
        <taxon>Nematoda</taxon>
        <taxon>Chromadorea</taxon>
        <taxon>Rhabditida</taxon>
        <taxon>Rhabditina</taxon>
        <taxon>Rhabditomorpha</taxon>
        <taxon>Rhabditoidea</taxon>
        <taxon>Rhabditidae</taxon>
        <taxon>Peloderinae</taxon>
        <taxon>Caenorhabditis</taxon>
    </lineage>
</organism>
<dbReference type="PROSITE" id="PS50181">
    <property type="entry name" value="FBOX"/>
    <property type="match status" value="1"/>
</dbReference>
<accession>A0A2G5UX82</accession>
<evidence type="ECO:0000313" key="3">
    <source>
        <dbReference type="Proteomes" id="UP000230233"/>
    </source>
</evidence>